<dbReference type="Pfam" id="PF16137">
    <property type="entry name" value="DUF4845"/>
    <property type="match status" value="1"/>
</dbReference>
<evidence type="ECO:0000256" key="1">
    <source>
        <dbReference type="SAM" id="Phobius"/>
    </source>
</evidence>
<evidence type="ECO:0000313" key="3">
    <source>
        <dbReference type="Proteomes" id="UP000260351"/>
    </source>
</evidence>
<proteinExistence type="predicted"/>
<dbReference type="AlphaFoldDB" id="A0A3E1K9M6"/>
<sequence>MNRGAPKPEGPGIMKSLQNQRGLSLLGFIFILVLVLFFTYIGIKLVPIYLNHMSVMSEVKAVASQPGSANKPPNTIRRELLRRMSVSYIDHVEPQHITIERADQVRIVVKYDVQQHLIGNIDAIVRFNSAEPLRN</sequence>
<feature type="transmembrane region" description="Helical" evidence="1">
    <location>
        <begin position="23"/>
        <end position="43"/>
    </location>
</feature>
<protein>
    <submittedName>
        <fullName evidence="2">DUF4845 domain-containing protein</fullName>
    </submittedName>
</protein>
<keyword evidence="3" id="KW-1185">Reference proteome</keyword>
<organism evidence="2 3">
    <name type="scientific">Wenzhouxiangella sediminis</name>
    <dbReference type="NCBI Taxonomy" id="1792836"/>
    <lineage>
        <taxon>Bacteria</taxon>
        <taxon>Pseudomonadati</taxon>
        <taxon>Pseudomonadota</taxon>
        <taxon>Gammaproteobacteria</taxon>
        <taxon>Chromatiales</taxon>
        <taxon>Wenzhouxiangellaceae</taxon>
        <taxon>Wenzhouxiangella</taxon>
    </lineage>
</organism>
<dbReference type="EMBL" id="QUZK01000035">
    <property type="protein sequence ID" value="RFF30423.1"/>
    <property type="molecule type" value="Genomic_DNA"/>
</dbReference>
<reference evidence="2 3" key="1">
    <citation type="submission" date="2018-08" db="EMBL/GenBank/DDBJ databases">
        <title>Wenzhouxiangella salilacus sp. nov., a novel bacterium isolated from a saline lake in Xinjiang Province, China.</title>
        <authorList>
            <person name="Han S."/>
        </authorList>
    </citation>
    <scope>NUCLEOTIDE SEQUENCE [LARGE SCALE GENOMIC DNA]</scope>
    <source>
        <strain evidence="2 3">XDB06</strain>
    </source>
</reference>
<keyword evidence="1" id="KW-0472">Membrane</keyword>
<evidence type="ECO:0000313" key="2">
    <source>
        <dbReference type="EMBL" id="RFF30423.1"/>
    </source>
</evidence>
<gene>
    <name evidence="2" type="ORF">DZC52_08030</name>
</gene>
<accession>A0A3E1K9M6</accession>
<dbReference type="OrthoDB" id="5734946at2"/>
<dbReference type="Proteomes" id="UP000260351">
    <property type="component" value="Unassembled WGS sequence"/>
</dbReference>
<keyword evidence="1" id="KW-0812">Transmembrane</keyword>
<name>A0A3E1K9M6_9GAMM</name>
<comment type="caution">
    <text evidence="2">The sequence shown here is derived from an EMBL/GenBank/DDBJ whole genome shotgun (WGS) entry which is preliminary data.</text>
</comment>
<dbReference type="InterPro" id="IPR032314">
    <property type="entry name" value="DUF4845"/>
</dbReference>
<keyword evidence="1" id="KW-1133">Transmembrane helix</keyword>